<sequence>MAEQSKPTRPSRDLDHYDENVEELLKEHKYLYKKEAKYDIMQVLHAFQDLHPKIERCAHTKGGRTEELLTLRGTVPIEFKSATYNIPIQIYTLRTHPKQAPVVFVKPLKNMVIRESKNVDKSGLVYLRYLVDWKSPRSNTLALCKLLSRTFSEECPVFTEDRSKKQIKATKPKKKSRRFRPLRRFSLSRNSKSPEVMHEPGAVEQPSKSILIDKDRELNSESDMSKADLDRMVPESPSVSTDSSLSKGSAKNVSFSDDATMDDIPDMTYDESLDSLYSSSFESLYSDRSVTILAALKNQKIDTNSLFNSSFESLLSEKSISYLLDLEKHWARPEGGLTPLANKRGVSSQSPASARSDRQSTIRPRRSLSLNKKDALRRMNQLSIDSDNWPTPPLSTAGSEGGGSLTRQSTFDSDSGWPEPPPSDGRNSAASTEWPEPPIDILPPPDYPMLISSARSRAFSDIEESPFENVLSPSKEKALLPLFEKKKKEWELEAENDFKFKDTSKFNGDTLERPKLNGNVSDYEFNDTLDRKFMEKLEQKYNEDSIDRKFPEPFSNETPTKKTINIGTDSPSKIYESKETQYESTTQFKSTETQYNTWDKPDKAFLEALREGRTEYLDENNITPTPIRKVLDEKPFDSDLFKLDFTDVEGETSRETTPRQMTMTNGGMVTRAEPVESKKRSRPWPFRSKKSSEKTKSNKNPSTNHDDSCHNNCDSIPNNNTWSHSLNSDKDEIENQYNKESDTNHVNNHVENHVANNHHGINRSKSMEESAFKKNDIYEHVNNNNHHGNHINNHDGGMSNGIYERVTLTNGFKHRDCLSEAKIYEPISFANKGKAKSDNHLTCRYKSVGCLAHSESESDCLNHNDEAVNHHMYLLLNKVEYLTGEVKHLKQKVKTLETD</sequence>
<dbReference type="InterPro" id="IPR016135">
    <property type="entry name" value="UBQ-conjugating_enzyme/RWD"/>
</dbReference>
<dbReference type="RefSeq" id="XP_066935916.1">
    <property type="nucleotide sequence ID" value="XM_067079815.1"/>
</dbReference>
<proteinExistence type="predicted"/>
<dbReference type="Pfam" id="PF05743">
    <property type="entry name" value="UEV"/>
    <property type="match status" value="1"/>
</dbReference>
<feature type="compositionally biased region" description="Polar residues" evidence="1">
    <location>
        <begin position="237"/>
        <end position="257"/>
    </location>
</feature>
<dbReference type="PANTHER" id="PTHR23306">
    <property type="entry name" value="TUMOR SUSCEPTIBILITY GENE 101 PROTEIN-RELATED"/>
    <property type="match status" value="1"/>
</dbReference>
<feature type="compositionally biased region" description="Pro residues" evidence="1">
    <location>
        <begin position="435"/>
        <end position="447"/>
    </location>
</feature>
<dbReference type="EnsemblMetazoa" id="CLYHEMT011999.3">
    <property type="protein sequence ID" value="CLYHEMP011999.3"/>
    <property type="gene ID" value="CLYHEMG011999"/>
</dbReference>
<feature type="region of interest" description="Disordered" evidence="1">
    <location>
        <begin position="648"/>
        <end position="712"/>
    </location>
</feature>
<evidence type="ECO:0000256" key="1">
    <source>
        <dbReference type="SAM" id="MobiDB-lite"/>
    </source>
</evidence>
<dbReference type="PROSITE" id="PS51322">
    <property type="entry name" value="UEV"/>
    <property type="match status" value="1"/>
</dbReference>
<dbReference type="SUPFAM" id="SSF54495">
    <property type="entry name" value="UBC-like"/>
    <property type="match status" value="1"/>
</dbReference>
<reference evidence="3" key="1">
    <citation type="submission" date="2021-01" db="UniProtKB">
        <authorList>
            <consortium name="EnsemblMetazoa"/>
        </authorList>
    </citation>
    <scope>IDENTIFICATION</scope>
</reference>
<dbReference type="AlphaFoldDB" id="A0A7M5VHA4"/>
<dbReference type="PANTHER" id="PTHR23306:SF3">
    <property type="entry name" value="TUMOR SUPPRESSOR PROTEIN 101"/>
    <property type="match status" value="1"/>
</dbReference>
<feature type="compositionally biased region" description="Basic and acidic residues" evidence="1">
    <location>
        <begin position="648"/>
        <end position="657"/>
    </location>
</feature>
<feature type="compositionally biased region" description="Basic residues" evidence="1">
    <location>
        <begin position="165"/>
        <end position="183"/>
    </location>
</feature>
<feature type="compositionally biased region" description="Basic and acidic residues" evidence="1">
    <location>
        <begin position="211"/>
        <end position="233"/>
    </location>
</feature>
<dbReference type="InterPro" id="IPR008883">
    <property type="entry name" value="UEV_N"/>
</dbReference>
<dbReference type="GO" id="GO:0000813">
    <property type="term" value="C:ESCRT I complex"/>
    <property type="evidence" value="ECO:0007669"/>
    <property type="project" value="TreeGrafter"/>
</dbReference>
<protein>
    <recommendedName>
        <fullName evidence="2">UEV domain-containing protein</fullName>
    </recommendedName>
</protein>
<feature type="compositionally biased region" description="Polar residues" evidence="1">
    <location>
        <begin position="380"/>
        <end position="398"/>
    </location>
</feature>
<feature type="region of interest" description="Disordered" evidence="1">
    <location>
        <begin position="502"/>
        <end position="521"/>
    </location>
</feature>
<feature type="region of interest" description="Disordered" evidence="1">
    <location>
        <begin position="336"/>
        <end position="447"/>
    </location>
</feature>
<dbReference type="GO" id="GO:0043130">
    <property type="term" value="F:ubiquitin binding"/>
    <property type="evidence" value="ECO:0007669"/>
    <property type="project" value="TreeGrafter"/>
</dbReference>
<feature type="compositionally biased region" description="Polar residues" evidence="1">
    <location>
        <begin position="555"/>
        <end position="571"/>
    </location>
</feature>
<dbReference type="Proteomes" id="UP000594262">
    <property type="component" value="Unplaced"/>
</dbReference>
<dbReference type="Gene3D" id="3.10.110.10">
    <property type="entry name" value="Ubiquitin Conjugating Enzyme"/>
    <property type="match status" value="1"/>
</dbReference>
<dbReference type="CDD" id="cd11685">
    <property type="entry name" value="UEV_TSG101-like"/>
    <property type="match status" value="1"/>
</dbReference>
<feature type="compositionally biased region" description="Polar residues" evidence="1">
    <location>
        <begin position="658"/>
        <end position="667"/>
    </location>
</feature>
<feature type="domain" description="UEV" evidence="2">
    <location>
        <begin position="17"/>
        <end position="161"/>
    </location>
</feature>
<feature type="region of interest" description="Disordered" evidence="1">
    <location>
        <begin position="162"/>
        <end position="261"/>
    </location>
</feature>
<organism evidence="3 4">
    <name type="scientific">Clytia hemisphaerica</name>
    <dbReference type="NCBI Taxonomy" id="252671"/>
    <lineage>
        <taxon>Eukaryota</taxon>
        <taxon>Metazoa</taxon>
        <taxon>Cnidaria</taxon>
        <taxon>Hydrozoa</taxon>
        <taxon>Hydroidolina</taxon>
        <taxon>Leptothecata</taxon>
        <taxon>Obeliida</taxon>
        <taxon>Clytiidae</taxon>
        <taxon>Clytia</taxon>
    </lineage>
</organism>
<dbReference type="OrthoDB" id="5989897at2759"/>
<evidence type="ECO:0000259" key="2">
    <source>
        <dbReference type="PROSITE" id="PS51322"/>
    </source>
</evidence>
<accession>A0A7M5VHA4</accession>
<dbReference type="EnsemblMetazoa" id="CLYHEMT011999.5">
    <property type="protein sequence ID" value="CLYHEMP011999.5"/>
    <property type="gene ID" value="CLYHEMG011999"/>
</dbReference>
<dbReference type="GO" id="GO:0015031">
    <property type="term" value="P:protein transport"/>
    <property type="evidence" value="ECO:0007669"/>
    <property type="project" value="InterPro"/>
</dbReference>
<keyword evidence="4" id="KW-1185">Reference proteome</keyword>
<feature type="compositionally biased region" description="Basic and acidic residues" evidence="1">
    <location>
        <begin position="502"/>
        <end position="515"/>
    </location>
</feature>
<feature type="region of interest" description="Disordered" evidence="1">
    <location>
        <begin position="544"/>
        <end position="572"/>
    </location>
</feature>
<evidence type="ECO:0000313" key="4">
    <source>
        <dbReference type="Proteomes" id="UP000594262"/>
    </source>
</evidence>
<dbReference type="InterPro" id="IPR052070">
    <property type="entry name" value="ESCRT-I_UEV_domain"/>
</dbReference>
<name>A0A7M5VHA4_9CNID</name>
<dbReference type="GeneID" id="136823636"/>
<evidence type="ECO:0000313" key="3">
    <source>
        <dbReference type="EnsemblMetazoa" id="CLYHEMP011999.3"/>
    </source>
</evidence>
<dbReference type="GO" id="GO:0008333">
    <property type="term" value="P:endosome to lysosome transport"/>
    <property type="evidence" value="ECO:0007669"/>
    <property type="project" value="TreeGrafter"/>
</dbReference>